<organism evidence="5 6">
    <name type="scientific">Pseudaminobacter soli</name>
    <name type="common">ex Li et al. 2025</name>
    <dbReference type="NCBI Taxonomy" id="1295366"/>
    <lineage>
        <taxon>Bacteria</taxon>
        <taxon>Pseudomonadati</taxon>
        <taxon>Pseudomonadota</taxon>
        <taxon>Alphaproteobacteria</taxon>
        <taxon>Hyphomicrobiales</taxon>
        <taxon>Phyllobacteriaceae</taxon>
        <taxon>Pseudaminobacter</taxon>
    </lineage>
</organism>
<dbReference type="PANTHER" id="PTHR33619">
    <property type="entry name" value="POLYSACCHARIDE EXPORT PROTEIN GFCE-RELATED"/>
    <property type="match status" value="1"/>
</dbReference>
<proteinExistence type="predicted"/>
<dbReference type="InterPro" id="IPR058781">
    <property type="entry name" value="HH_AprE-like"/>
</dbReference>
<dbReference type="PANTHER" id="PTHR33619:SF3">
    <property type="entry name" value="POLYSACCHARIDE EXPORT PROTEIN GFCE-RELATED"/>
    <property type="match status" value="1"/>
</dbReference>
<evidence type="ECO:0000256" key="2">
    <source>
        <dbReference type="SAM" id="Coils"/>
    </source>
</evidence>
<feature type="coiled-coil region" evidence="2">
    <location>
        <begin position="210"/>
        <end position="251"/>
    </location>
</feature>
<feature type="coiled-coil region" evidence="2">
    <location>
        <begin position="276"/>
        <end position="339"/>
    </location>
</feature>
<evidence type="ECO:0000313" key="6">
    <source>
        <dbReference type="Proteomes" id="UP000240653"/>
    </source>
</evidence>
<protein>
    <submittedName>
        <fullName evidence="5">Sugar ABC transporter substrate-binding protein</fullName>
    </submittedName>
</protein>
<evidence type="ECO:0000259" key="4">
    <source>
        <dbReference type="Pfam" id="PF25994"/>
    </source>
</evidence>
<comment type="caution">
    <text evidence="5">The sequence shown here is derived from an EMBL/GenBank/DDBJ whole genome shotgun (WGS) entry which is preliminary data.</text>
</comment>
<dbReference type="EMBL" id="PXYL01000004">
    <property type="protein sequence ID" value="PSJ61618.1"/>
    <property type="molecule type" value="Genomic_DNA"/>
</dbReference>
<dbReference type="GO" id="GO:0015159">
    <property type="term" value="F:polysaccharide transmembrane transporter activity"/>
    <property type="evidence" value="ECO:0007669"/>
    <property type="project" value="InterPro"/>
</dbReference>
<dbReference type="InterPro" id="IPR003715">
    <property type="entry name" value="Poly_export_N"/>
</dbReference>
<evidence type="ECO:0000256" key="1">
    <source>
        <dbReference type="ARBA" id="ARBA00022729"/>
    </source>
</evidence>
<dbReference type="AlphaFoldDB" id="A0A2P7SGK2"/>
<keyword evidence="2" id="KW-0175">Coiled coil</keyword>
<dbReference type="RefSeq" id="WP_106724049.1">
    <property type="nucleotide sequence ID" value="NZ_PXYL01000004.1"/>
</dbReference>
<dbReference type="Gene3D" id="3.30.1950.10">
    <property type="entry name" value="wza like domain"/>
    <property type="match status" value="1"/>
</dbReference>
<dbReference type="InterPro" id="IPR049712">
    <property type="entry name" value="Poly_export"/>
</dbReference>
<accession>A0A2P7SGK2</accession>
<feature type="domain" description="AprE-like long alpha-helical hairpin" evidence="4">
    <location>
        <begin position="152"/>
        <end position="338"/>
    </location>
</feature>
<sequence>MACCALLAPSFARAEDYRLGTMDRLRIRVVEWRTAEGAVRDWSTVSGDYTVGSSGNISLPFLGELPAGGKTPAEIADAIGTELQQKFGLLDKPEASVELAEYRPVFLSGDVQSPGRYPFAPNLTVLKAVSLGGGLRRATDAGLRIERDFINARGNYDVLVAQRDGLLARRARLLAEAEGKAEIDFPAELQKTEAGQKLIADETAFKDAREKRLSVQLASLEDLKTLLQNEVGSLEKKIETQNRQVELSRKELGDVGNLANRGLVVNSRVLTLERSIAELEGKVLDMETSILRAKQDISKATQDAVNLQSDREAQVAQDRQQAEGDIEALNLKIAMYRDLMGEALSHGPAVAKSDQAPTIAYSIVREKDGKTIETPADENTPVLPGDVIKIGVALPAVR</sequence>
<gene>
    <name evidence="5" type="ORF">C7I85_11320</name>
</gene>
<keyword evidence="6" id="KW-1185">Reference proteome</keyword>
<evidence type="ECO:0000313" key="5">
    <source>
        <dbReference type="EMBL" id="PSJ61618.1"/>
    </source>
</evidence>
<evidence type="ECO:0000259" key="3">
    <source>
        <dbReference type="Pfam" id="PF02563"/>
    </source>
</evidence>
<dbReference type="Pfam" id="PF25994">
    <property type="entry name" value="HH_AprE"/>
    <property type="match status" value="1"/>
</dbReference>
<keyword evidence="1" id="KW-0732">Signal</keyword>
<dbReference type="Proteomes" id="UP000240653">
    <property type="component" value="Unassembled WGS sequence"/>
</dbReference>
<name>A0A2P7SGK2_9HYPH</name>
<dbReference type="Gene3D" id="3.10.560.10">
    <property type="entry name" value="Outer membrane lipoprotein wza domain like"/>
    <property type="match status" value="1"/>
</dbReference>
<dbReference type="OrthoDB" id="9798876at2"/>
<dbReference type="Pfam" id="PF02563">
    <property type="entry name" value="Poly_export"/>
    <property type="match status" value="1"/>
</dbReference>
<reference evidence="5 6" key="1">
    <citation type="submission" date="2018-03" db="EMBL/GenBank/DDBJ databases">
        <title>The draft genome of Mesorhizobium soli JCM 19897.</title>
        <authorList>
            <person name="Li L."/>
            <person name="Liu L."/>
            <person name="Liang L."/>
            <person name="Wang T."/>
            <person name="Zhang X."/>
        </authorList>
    </citation>
    <scope>NUCLEOTIDE SEQUENCE [LARGE SCALE GENOMIC DNA]</scope>
    <source>
        <strain evidence="5 6">JCM 19897</strain>
    </source>
</reference>
<feature type="domain" description="Polysaccharide export protein N-terminal" evidence="3">
    <location>
        <begin position="14"/>
        <end position="99"/>
    </location>
</feature>